<sequence>MKMTGSVSQLAICILTLVIFTGATLTKFEKLKKLDEIHDKIERETGGRIESRNDTYQLSNHYYYTQEDFVNGTVGKDVVDKFKTGLPENRNLPSNITSNFKLKLYGNEYDAITVYASGYVKMKSSGKSFTDVLINLCRFGSSRGYIQLLNTDSFVAIKWPQLSIDSSEQTFIAKVILVMYSDGRITIFYEDIPTGIDSNDLISFINLYGTLRGEHQLYNRINVPNYMIKTGVVVQLTPTEKYCSKETSEQACRDASTPDVECYWCDVLSVCTNAFDQYTSFWLDNDCHIAVMGEDNKGDSSSSTSNLTPTETTSTSPETSNQQLEATTKTSMSGNTVMSSTTSPLLVQNDNSSIALIIIISVVCLLVLLIVLSIWYWTRKKLDY</sequence>
<dbReference type="EMBL" id="FN318903">
    <property type="protein sequence ID" value="CAX74631.1"/>
    <property type="molecule type" value="mRNA"/>
</dbReference>
<dbReference type="PANTHER" id="PTHR13055:SF12">
    <property type="entry name" value="LD40707P"/>
    <property type="match status" value="1"/>
</dbReference>
<reference evidence="7" key="2">
    <citation type="submission" date="2009-03" db="EMBL/GenBank/DDBJ databases">
        <authorList>
            <person name="Gang L."/>
        </authorList>
    </citation>
    <scope>NUCLEOTIDE SEQUENCE</scope>
    <source>
        <strain evidence="7">Anhui</strain>
    </source>
</reference>
<keyword evidence="2 6" id="KW-0812">Transmembrane</keyword>
<keyword evidence="6" id="KW-0472">Membrane</keyword>
<dbReference type="GO" id="GO:0016020">
    <property type="term" value="C:membrane"/>
    <property type="evidence" value="ECO:0007669"/>
    <property type="project" value="UniProtKB-SubCell"/>
</dbReference>
<feature type="region of interest" description="Disordered" evidence="5">
    <location>
        <begin position="296"/>
        <end position="336"/>
    </location>
</feature>
<evidence type="ECO:0000256" key="5">
    <source>
        <dbReference type="SAM" id="MobiDB-lite"/>
    </source>
</evidence>
<keyword evidence="4 6" id="KW-1133">Transmembrane helix</keyword>
<proteinExistence type="evidence at transcript level"/>
<evidence type="ECO:0000256" key="2">
    <source>
        <dbReference type="ARBA" id="ARBA00022692"/>
    </source>
</evidence>
<dbReference type="AlphaFoldDB" id="C1LIV3"/>
<feature type="transmembrane region" description="Helical" evidence="6">
    <location>
        <begin position="354"/>
        <end position="377"/>
    </location>
</feature>
<protein>
    <submittedName>
        <fullName evidence="7">Putative plexin domain containing 2</fullName>
    </submittedName>
</protein>
<organism evidence="7">
    <name type="scientific">Schistosoma japonicum</name>
    <name type="common">Blood fluke</name>
    <dbReference type="NCBI Taxonomy" id="6182"/>
    <lineage>
        <taxon>Eukaryota</taxon>
        <taxon>Metazoa</taxon>
        <taxon>Spiralia</taxon>
        <taxon>Lophotrochozoa</taxon>
        <taxon>Platyhelminthes</taxon>
        <taxon>Trematoda</taxon>
        <taxon>Digenea</taxon>
        <taxon>Strigeidida</taxon>
        <taxon>Schistosomatoidea</taxon>
        <taxon>Schistosomatidae</taxon>
        <taxon>Schistosoma</taxon>
    </lineage>
</organism>
<comment type="subcellular location">
    <subcellularLocation>
        <location evidence="1">Membrane</location>
        <topology evidence="1">Single-pass type I membrane protein</topology>
    </subcellularLocation>
</comment>
<dbReference type="PANTHER" id="PTHR13055">
    <property type="entry name" value="TUMOR ENDOTHELIAL MARKER 7 RELATED"/>
    <property type="match status" value="1"/>
</dbReference>
<evidence type="ECO:0000256" key="1">
    <source>
        <dbReference type="ARBA" id="ARBA00004479"/>
    </source>
</evidence>
<evidence type="ECO:0000256" key="4">
    <source>
        <dbReference type="ARBA" id="ARBA00022989"/>
    </source>
</evidence>
<feature type="compositionally biased region" description="Polar residues" evidence="5">
    <location>
        <begin position="322"/>
        <end position="336"/>
    </location>
</feature>
<evidence type="ECO:0000256" key="3">
    <source>
        <dbReference type="ARBA" id="ARBA00022729"/>
    </source>
</evidence>
<keyword evidence="3" id="KW-0732">Signal</keyword>
<reference evidence="7" key="1">
    <citation type="journal article" date="2009" name="Nature">
        <title>The Schistosoma japonicum genome reveals features of host-parasite interplay.</title>
        <authorList>
            <person name="Liu F."/>
            <person name="Zhou Y."/>
            <person name="Wang Z.Q."/>
            <person name="Lu G."/>
            <person name="Zheng H."/>
            <person name="Brindley P.J."/>
            <person name="McManus D.P."/>
            <person name="Blair D."/>
            <person name="Zhang Q.H."/>
            <person name="Zhong Y."/>
            <person name="Wang S."/>
            <person name="Han Z.G."/>
            <person name="Chen Z."/>
        </authorList>
    </citation>
    <scope>NUCLEOTIDE SEQUENCE</scope>
    <source>
        <strain evidence="7">Anhui</strain>
    </source>
</reference>
<name>C1LIV3_SCHJA</name>
<feature type="compositionally biased region" description="Low complexity" evidence="5">
    <location>
        <begin position="300"/>
        <end position="321"/>
    </location>
</feature>
<evidence type="ECO:0000313" key="7">
    <source>
        <dbReference type="EMBL" id="CAX74631.1"/>
    </source>
</evidence>
<dbReference type="InterPro" id="IPR031152">
    <property type="entry name" value="PLXDC"/>
</dbReference>
<evidence type="ECO:0000256" key="6">
    <source>
        <dbReference type="SAM" id="Phobius"/>
    </source>
</evidence>
<accession>C1LIV3</accession>